<dbReference type="PATRIC" id="fig|449.7.peg.2073"/>
<evidence type="ECO:0000313" key="2">
    <source>
        <dbReference type="Proteomes" id="UP000032803"/>
    </source>
</evidence>
<evidence type="ECO:0000313" key="1">
    <source>
        <dbReference type="EMBL" id="CEK11100.1"/>
    </source>
</evidence>
<dbReference type="RefSeq" id="WP_045106355.1">
    <property type="nucleotide sequence ID" value="NZ_LN681225.1"/>
</dbReference>
<protein>
    <submittedName>
        <fullName evidence="1">Uncharacterized protein</fullName>
    </submittedName>
</protein>
<dbReference type="OrthoDB" id="5651004at2"/>
<reference evidence="2" key="1">
    <citation type="submission" date="2014-09" db="EMBL/GenBank/DDBJ databases">
        <authorList>
            <person name="Gomez-Valero L."/>
        </authorList>
    </citation>
    <scope>NUCLEOTIDE SEQUENCE [LARGE SCALE GENOMIC DNA]</scope>
    <source>
        <strain evidence="2">ATCC35250</strain>
    </source>
</reference>
<accession>A0A0A8UQK8</accession>
<proteinExistence type="predicted"/>
<sequence length="650" mass="72551">MKILKIKEYLESYDLNKGYGRVFKDEPHIAELRRFYEDEVEGVSGELTPREQLKLVKICLGKNTWNESASSNALDGLLKELGGINALKKLQENKQLSADNVVLVGQFKGAAAENLALLIGTLKGYTLDVPLANFVQNVHLPNLHEKLKDIASLKAEKILSKQTLLLVANSASPCAMASSILLLRQHDVSVEELGCLVSSCLMSSTYSILSLLASINPELIKANLPAICKLGQETLDFRVLLGELSSTKELITQSNIEACLNPKVLQATDWIRDMLSTFTEAKWSLIDNLPRLLESVVKQEHLKIGLAVEALKKIKLKPEHAQLILDTLYKSPQHHNSLTDAVITLSQMDALTDENLAIVIRTPQYADKVAEGIRILKKISMDDSENKTCLSKVPEYAVSVASLFKQLVKVKQFSRKTQELALKQPENAEVAAKIIRFLRLENMFLAKNLPSFEGGKINLCEELLTRNLMILEFSDLLSDMESAEILTAPNLGKLIQNSKFIRSIASACCCLNNNSRLSQENFDALFDDPRRAIEIALALQGSAKPAPDNTVQDTLDKGIEDYLRIRRAAILMAQGQRKDSLFKPVNINEKQLERYNELFKNRPIINSLELQKDEHKELLLKIAKMCGNGHLEPEAEQAIASDAFIEFKAR</sequence>
<dbReference type="EMBL" id="LN681225">
    <property type="protein sequence ID" value="CEK11100.1"/>
    <property type="molecule type" value="Genomic_DNA"/>
</dbReference>
<gene>
    <name evidence="1" type="ORF">LHA_2075</name>
</gene>
<dbReference type="HOGENOM" id="CLU_421385_0_0_6"/>
<dbReference type="AlphaFoldDB" id="A0A0A8UQK8"/>
<keyword evidence="2" id="KW-1185">Reference proteome</keyword>
<organism evidence="1 2">
    <name type="scientific">Legionella hackeliae</name>
    <dbReference type="NCBI Taxonomy" id="449"/>
    <lineage>
        <taxon>Bacteria</taxon>
        <taxon>Pseudomonadati</taxon>
        <taxon>Pseudomonadota</taxon>
        <taxon>Gammaproteobacteria</taxon>
        <taxon>Legionellales</taxon>
        <taxon>Legionellaceae</taxon>
        <taxon>Legionella</taxon>
    </lineage>
</organism>
<dbReference type="Proteomes" id="UP000032803">
    <property type="component" value="Chromosome I"/>
</dbReference>
<dbReference type="KEGG" id="lha:LHA_2075"/>
<name>A0A0A8UQK8_LEGHA</name>